<name>A0A5R9FC61_9ACTN</name>
<evidence type="ECO:0000259" key="2">
    <source>
        <dbReference type="Pfam" id="PF08327"/>
    </source>
</evidence>
<dbReference type="InterPro" id="IPR013538">
    <property type="entry name" value="ASHA1/2-like_C"/>
</dbReference>
<dbReference type="Proteomes" id="UP000305906">
    <property type="component" value="Unassembled WGS sequence"/>
</dbReference>
<gene>
    <name evidence="3" type="ORF">FE633_40185</name>
</gene>
<dbReference type="Pfam" id="PF08327">
    <property type="entry name" value="AHSA1"/>
    <property type="match status" value="1"/>
</dbReference>
<comment type="caution">
    <text evidence="3">The sequence shown here is derived from an EMBL/GenBank/DDBJ whole genome shotgun (WGS) entry which is preliminary data.</text>
</comment>
<dbReference type="EMBL" id="VBZC01000071">
    <property type="protein sequence ID" value="TLS40721.1"/>
    <property type="molecule type" value="Genomic_DNA"/>
</dbReference>
<keyword evidence="4" id="KW-1185">Reference proteome</keyword>
<accession>A0A5R9FC61</accession>
<dbReference type="RefSeq" id="WP_138050104.1">
    <property type="nucleotide sequence ID" value="NZ_VBZC01000071.1"/>
</dbReference>
<feature type="domain" description="Activator of Hsp90 ATPase homologue 1/2-like C-terminal" evidence="2">
    <location>
        <begin position="26"/>
        <end position="135"/>
    </location>
</feature>
<dbReference type="AlphaFoldDB" id="A0A5R9FC61"/>
<protein>
    <submittedName>
        <fullName evidence="3">SRPBCC family protein</fullName>
    </submittedName>
</protein>
<sequence>MSAELTGTYLALDDGLPAVRFSRTYDHPIDRVWQFVTEADELAHWFPARAEIELRAGGTITFSGDPNLEDTTGRVIAVDAPRHLSFEWNGDELRFDLEELDEKRTRFTLTNVLVEENTAARNGAGWEVCLTALDAWTRGERLEGPHAGASARWQEIYRGYVEAAFPSGAPVPGLDAGS</sequence>
<organism evidence="3 4">
    <name type="scientific">Streptomyces montanus</name>
    <dbReference type="NCBI Taxonomy" id="2580423"/>
    <lineage>
        <taxon>Bacteria</taxon>
        <taxon>Bacillati</taxon>
        <taxon>Actinomycetota</taxon>
        <taxon>Actinomycetes</taxon>
        <taxon>Kitasatosporales</taxon>
        <taxon>Streptomycetaceae</taxon>
        <taxon>Streptomyces</taxon>
    </lineage>
</organism>
<evidence type="ECO:0000313" key="3">
    <source>
        <dbReference type="EMBL" id="TLS40721.1"/>
    </source>
</evidence>
<dbReference type="InterPro" id="IPR023393">
    <property type="entry name" value="START-like_dom_sf"/>
</dbReference>
<comment type="similarity">
    <text evidence="1">Belongs to the AHA1 family.</text>
</comment>
<dbReference type="Gene3D" id="3.30.530.20">
    <property type="match status" value="1"/>
</dbReference>
<evidence type="ECO:0000313" key="4">
    <source>
        <dbReference type="Proteomes" id="UP000305906"/>
    </source>
</evidence>
<reference evidence="3 4" key="1">
    <citation type="submission" date="2019-05" db="EMBL/GenBank/DDBJ databases">
        <title>Streptomyces sp. NEAU-C151, a novel actinomycete isolated from soil.</title>
        <authorList>
            <person name="Han L."/>
            <person name="Jiang H."/>
        </authorList>
    </citation>
    <scope>NUCLEOTIDE SEQUENCE [LARGE SCALE GENOMIC DNA]</scope>
    <source>
        <strain evidence="3 4">NEAU-C151</strain>
    </source>
</reference>
<evidence type="ECO:0000256" key="1">
    <source>
        <dbReference type="ARBA" id="ARBA00006817"/>
    </source>
</evidence>
<proteinExistence type="inferred from homology"/>
<dbReference type="CDD" id="cd08899">
    <property type="entry name" value="SRPBCC_CalC_Aha1-like_6"/>
    <property type="match status" value="1"/>
</dbReference>
<dbReference type="SUPFAM" id="SSF55961">
    <property type="entry name" value="Bet v1-like"/>
    <property type="match status" value="1"/>
</dbReference>